<dbReference type="EMBL" id="UOFL01000094">
    <property type="protein sequence ID" value="VAW75899.1"/>
    <property type="molecule type" value="Genomic_DNA"/>
</dbReference>
<reference evidence="1" key="1">
    <citation type="submission" date="2018-06" db="EMBL/GenBank/DDBJ databases">
        <authorList>
            <person name="Zhirakovskaya E."/>
        </authorList>
    </citation>
    <scope>NUCLEOTIDE SEQUENCE</scope>
</reference>
<gene>
    <name evidence="1" type="ORF">MNBD_GAMMA12-658</name>
</gene>
<proteinExistence type="predicted"/>
<name>A0A3B0YNN9_9ZZZZ</name>
<organism evidence="1">
    <name type="scientific">hydrothermal vent metagenome</name>
    <dbReference type="NCBI Taxonomy" id="652676"/>
    <lineage>
        <taxon>unclassified sequences</taxon>
        <taxon>metagenomes</taxon>
        <taxon>ecological metagenomes</taxon>
    </lineage>
</organism>
<evidence type="ECO:0000313" key="1">
    <source>
        <dbReference type="EMBL" id="VAW75899.1"/>
    </source>
</evidence>
<sequence length="111" mass="12820">MLIEGLFTIELIDNAETSLREIHINFVPEYRSIDVEQQTQKLADYVKELKTRLLTLDKESQEYQGMMTIAQFAENLHPYIAKSEIPLEETIVIEIEQASSLSELISQNPLH</sequence>
<dbReference type="AlphaFoldDB" id="A0A3B0YNN9"/>
<protein>
    <submittedName>
        <fullName evidence="1">Uncharacterized protein</fullName>
    </submittedName>
</protein>
<accession>A0A3B0YNN9</accession>